<dbReference type="Proteomes" id="UP000287651">
    <property type="component" value="Unassembled WGS sequence"/>
</dbReference>
<evidence type="ECO:0000313" key="1">
    <source>
        <dbReference type="EMBL" id="RRT55869.1"/>
    </source>
</evidence>
<name>A0A426YVW6_ENSVE</name>
<dbReference type="EMBL" id="AMZH03009886">
    <property type="protein sequence ID" value="RRT55869.1"/>
    <property type="molecule type" value="Genomic_DNA"/>
</dbReference>
<proteinExistence type="predicted"/>
<accession>A0A426YVW6</accession>
<protein>
    <submittedName>
        <fullName evidence="1">Uncharacterized protein</fullName>
    </submittedName>
</protein>
<comment type="caution">
    <text evidence="1">The sequence shown here is derived from an EMBL/GenBank/DDBJ whole genome shotgun (WGS) entry which is preliminary data.</text>
</comment>
<dbReference type="AlphaFoldDB" id="A0A426YVW6"/>
<organism evidence="1 2">
    <name type="scientific">Ensete ventricosum</name>
    <name type="common">Abyssinian banana</name>
    <name type="synonym">Musa ensete</name>
    <dbReference type="NCBI Taxonomy" id="4639"/>
    <lineage>
        <taxon>Eukaryota</taxon>
        <taxon>Viridiplantae</taxon>
        <taxon>Streptophyta</taxon>
        <taxon>Embryophyta</taxon>
        <taxon>Tracheophyta</taxon>
        <taxon>Spermatophyta</taxon>
        <taxon>Magnoliopsida</taxon>
        <taxon>Liliopsida</taxon>
        <taxon>Zingiberales</taxon>
        <taxon>Musaceae</taxon>
        <taxon>Ensete</taxon>
    </lineage>
</organism>
<sequence length="147" mass="16216">MGGPCAPAFISHAIAAAASDSQRLQHFHIPCGKQQFRDQVVCGMRSKEGGFVMLLLRSLSEGSDLASVLMETWAWRETKSINTTKNRALASAISAAVLSIAALQPERTRIYKMAQDHCFTDLTSDSIIQYKSPVFRIRTDMIDHISS</sequence>
<gene>
    <name evidence="1" type="ORF">B296_00045442</name>
</gene>
<reference evidence="1 2" key="1">
    <citation type="journal article" date="2014" name="Agronomy (Basel)">
        <title>A Draft Genome Sequence for Ensete ventricosum, the Drought-Tolerant Tree Against Hunger.</title>
        <authorList>
            <person name="Harrison J."/>
            <person name="Moore K.A."/>
            <person name="Paszkiewicz K."/>
            <person name="Jones T."/>
            <person name="Grant M."/>
            <person name="Ambacheew D."/>
            <person name="Muzemil S."/>
            <person name="Studholme D.J."/>
        </authorList>
    </citation>
    <scope>NUCLEOTIDE SEQUENCE [LARGE SCALE GENOMIC DNA]</scope>
</reference>
<evidence type="ECO:0000313" key="2">
    <source>
        <dbReference type="Proteomes" id="UP000287651"/>
    </source>
</evidence>